<protein>
    <recommendedName>
        <fullName evidence="3">TIGR02450 family Trp-rich protein</fullName>
    </recommendedName>
</protein>
<comment type="caution">
    <text evidence="1">The sequence shown here is derived from an EMBL/GenBank/DDBJ whole genome shotgun (WGS) entry which is preliminary data.</text>
</comment>
<dbReference type="Pfam" id="PF09493">
    <property type="entry name" value="DUF2389"/>
    <property type="match status" value="1"/>
</dbReference>
<organism evidence="1 2">
    <name type="scientific">Prochlorococcus marinus str. MIT 9116</name>
    <dbReference type="NCBI Taxonomy" id="167544"/>
    <lineage>
        <taxon>Bacteria</taxon>
        <taxon>Bacillati</taxon>
        <taxon>Cyanobacteriota</taxon>
        <taxon>Cyanophyceae</taxon>
        <taxon>Synechococcales</taxon>
        <taxon>Prochlorococcaceae</taxon>
        <taxon>Prochlorococcus</taxon>
    </lineage>
</organism>
<evidence type="ECO:0000313" key="2">
    <source>
        <dbReference type="Proteomes" id="UP000030491"/>
    </source>
</evidence>
<dbReference type="RefSeq" id="WP_032513652.1">
    <property type="nucleotide sequence ID" value="NZ_JNAJ01000011.1"/>
</dbReference>
<dbReference type="NCBIfam" id="TIGR02450">
    <property type="entry name" value="TIGR02450 family Trp-rich protein"/>
    <property type="match status" value="1"/>
</dbReference>
<dbReference type="AlphaFoldDB" id="A0A0A1ZRH4"/>
<dbReference type="Proteomes" id="UP000030491">
    <property type="component" value="Unassembled WGS sequence"/>
</dbReference>
<reference evidence="2" key="1">
    <citation type="journal article" date="2014" name="Sci. Data">
        <title>Genomes of diverse isolates of the marine cyanobacterium Prochlorococcus.</title>
        <authorList>
            <person name="Biller S."/>
            <person name="Berube P."/>
            <person name="Thompson J."/>
            <person name="Kelly L."/>
            <person name="Roggensack S."/>
            <person name="Awad L."/>
            <person name="Roache-Johnson K."/>
            <person name="Ding H."/>
            <person name="Giovannoni S.J."/>
            <person name="Moore L.R."/>
            <person name="Chisholm S.W."/>
        </authorList>
    </citation>
    <scope>NUCLEOTIDE SEQUENCE [LARGE SCALE GENOMIC DNA]</scope>
</reference>
<sequence length="99" mass="11843">MENFWTSKKPIKGLRHFVLVNKTKENGQKYFLMVSVVDCEIYLKITEKELTSCCNWEKGWLNLLKTESITQEYVRFKSLKKKEEIKKIFLNEDSLFNIS</sequence>
<evidence type="ECO:0008006" key="3">
    <source>
        <dbReference type="Google" id="ProtNLM"/>
    </source>
</evidence>
<dbReference type="InterPro" id="IPR012663">
    <property type="entry name" value="CHP02450_Tryp"/>
</dbReference>
<gene>
    <name evidence="1" type="ORF">EU93_0829</name>
</gene>
<name>A0A0A1ZRH4_PROMR</name>
<evidence type="ECO:0000313" key="1">
    <source>
        <dbReference type="EMBL" id="KGF92015.1"/>
    </source>
</evidence>
<proteinExistence type="predicted"/>
<accession>A0A0A1ZRH4</accession>
<dbReference type="OrthoDB" id="514092at2"/>
<dbReference type="EMBL" id="JNAJ01000011">
    <property type="protein sequence ID" value="KGF92015.1"/>
    <property type="molecule type" value="Genomic_DNA"/>
</dbReference>